<dbReference type="AlphaFoldDB" id="A0AAP5AG21"/>
<sequence>MDVESRLAVLEQNLMERLAAEIAQDAVLDALIATHPDQRAVRDVYQAISAYRLTQFGDLGFEQQAPAKSVANVFGLLREQFDAWQGKLSADI</sequence>
<protein>
    <submittedName>
        <fullName evidence="1">Uncharacterized protein</fullName>
    </submittedName>
</protein>
<gene>
    <name evidence="1" type="ORF">QE424_001321</name>
</gene>
<dbReference type="EMBL" id="JAUTAS010000001">
    <property type="protein sequence ID" value="MDQ1108162.1"/>
    <property type="molecule type" value="Genomic_DNA"/>
</dbReference>
<name>A0AAP5AG21_9GAMM</name>
<proteinExistence type="predicted"/>
<dbReference type="Proteomes" id="UP001226084">
    <property type="component" value="Unassembled WGS sequence"/>
</dbReference>
<evidence type="ECO:0000313" key="1">
    <source>
        <dbReference type="EMBL" id="MDQ1108162.1"/>
    </source>
</evidence>
<reference evidence="1" key="1">
    <citation type="submission" date="2023-07" db="EMBL/GenBank/DDBJ databases">
        <title>Functional and genomic diversity of the sorghum phyllosphere microbiome.</title>
        <authorList>
            <person name="Shade A."/>
        </authorList>
    </citation>
    <scope>NUCLEOTIDE SEQUENCE</scope>
    <source>
        <strain evidence="1">SORGH_AS_0457</strain>
    </source>
</reference>
<organism evidence="1 2">
    <name type="scientific">Stenotrophomonas rhizophila</name>
    <dbReference type="NCBI Taxonomy" id="216778"/>
    <lineage>
        <taxon>Bacteria</taxon>
        <taxon>Pseudomonadati</taxon>
        <taxon>Pseudomonadota</taxon>
        <taxon>Gammaproteobacteria</taxon>
        <taxon>Lysobacterales</taxon>
        <taxon>Lysobacteraceae</taxon>
        <taxon>Stenotrophomonas</taxon>
    </lineage>
</organism>
<comment type="caution">
    <text evidence="1">The sequence shown here is derived from an EMBL/GenBank/DDBJ whole genome shotgun (WGS) entry which is preliminary data.</text>
</comment>
<evidence type="ECO:0000313" key="2">
    <source>
        <dbReference type="Proteomes" id="UP001226084"/>
    </source>
</evidence>
<dbReference type="RefSeq" id="WP_307106711.1">
    <property type="nucleotide sequence ID" value="NZ_JAUTAS010000001.1"/>
</dbReference>
<accession>A0AAP5AG21</accession>